<dbReference type="Gene3D" id="3.40.50.1820">
    <property type="entry name" value="alpha/beta hydrolase"/>
    <property type="match status" value="1"/>
</dbReference>
<comment type="caution">
    <text evidence="3">The sequence shown here is derived from an EMBL/GenBank/DDBJ whole genome shotgun (WGS) entry which is preliminary data.</text>
</comment>
<dbReference type="FunFam" id="3.40.50.1820:FF:000270">
    <property type="entry name" value="Alpha/beta-Hydrolases superfamily protein"/>
    <property type="match status" value="1"/>
</dbReference>
<dbReference type="PANTHER" id="PTHR45763">
    <property type="entry name" value="HYDROLASE, ALPHA/BETA FOLD FAMILY PROTEIN, EXPRESSED-RELATED"/>
    <property type="match status" value="1"/>
</dbReference>
<dbReference type="AlphaFoldDB" id="A0AAX6DFC9"/>
<dbReference type="EMBL" id="JANAVB010045219">
    <property type="protein sequence ID" value="KAJ6790473.1"/>
    <property type="molecule type" value="Genomic_DNA"/>
</dbReference>
<proteinExistence type="predicted"/>
<evidence type="ECO:0000256" key="1">
    <source>
        <dbReference type="SAM" id="MobiDB-lite"/>
    </source>
</evidence>
<dbReference type="Pfam" id="PF00561">
    <property type="entry name" value="Abhydrolase_1"/>
    <property type="match status" value="1"/>
</dbReference>
<feature type="region of interest" description="Disordered" evidence="1">
    <location>
        <begin position="1"/>
        <end position="27"/>
    </location>
</feature>
<reference evidence="3" key="2">
    <citation type="submission" date="2023-04" db="EMBL/GenBank/DDBJ databases">
        <authorList>
            <person name="Bruccoleri R.E."/>
            <person name="Oakeley E.J."/>
            <person name="Faust A.-M."/>
            <person name="Dessus-Babus S."/>
            <person name="Altorfer M."/>
            <person name="Burckhardt D."/>
            <person name="Oertli M."/>
            <person name="Naumann U."/>
            <person name="Petersen F."/>
            <person name="Wong J."/>
        </authorList>
    </citation>
    <scope>NUCLEOTIDE SEQUENCE</scope>
    <source>
        <strain evidence="3">GSM-AAB239-AS_SAM_17_03QT</strain>
        <tissue evidence="3">Leaf</tissue>
    </source>
</reference>
<accession>A0AAX6DFC9</accession>
<dbReference type="InterPro" id="IPR000073">
    <property type="entry name" value="AB_hydrolase_1"/>
</dbReference>
<evidence type="ECO:0000259" key="2">
    <source>
        <dbReference type="Pfam" id="PF00561"/>
    </source>
</evidence>
<name>A0AAX6DFC9_IRIPA</name>
<feature type="domain" description="AB hydrolase-1" evidence="2">
    <location>
        <begin position="103"/>
        <end position="361"/>
    </location>
</feature>
<dbReference type="Proteomes" id="UP001140949">
    <property type="component" value="Unassembled WGS sequence"/>
</dbReference>
<evidence type="ECO:0000313" key="3">
    <source>
        <dbReference type="EMBL" id="KAJ6790473.1"/>
    </source>
</evidence>
<dbReference type="SUPFAM" id="SSF53474">
    <property type="entry name" value="alpha/beta-Hydrolases"/>
    <property type="match status" value="1"/>
</dbReference>
<reference evidence="3" key="1">
    <citation type="journal article" date="2023" name="GigaByte">
        <title>Genome assembly of the bearded iris, Iris pallida Lam.</title>
        <authorList>
            <person name="Bruccoleri R.E."/>
            <person name="Oakeley E.J."/>
            <person name="Faust A.M.E."/>
            <person name="Altorfer M."/>
            <person name="Dessus-Babus S."/>
            <person name="Burckhardt D."/>
            <person name="Oertli M."/>
            <person name="Naumann U."/>
            <person name="Petersen F."/>
            <person name="Wong J."/>
        </authorList>
    </citation>
    <scope>NUCLEOTIDE SEQUENCE</scope>
    <source>
        <strain evidence="3">GSM-AAB239-AS_SAM_17_03QT</strain>
    </source>
</reference>
<keyword evidence="4" id="KW-1185">Reference proteome</keyword>
<protein>
    <recommendedName>
        <fullName evidence="2">AB hydrolase-1 domain-containing protein</fullName>
    </recommendedName>
</protein>
<evidence type="ECO:0000313" key="4">
    <source>
        <dbReference type="Proteomes" id="UP001140949"/>
    </source>
</evidence>
<dbReference type="InterPro" id="IPR029058">
    <property type="entry name" value="AB_hydrolase_fold"/>
</dbReference>
<dbReference type="PANTHER" id="PTHR45763:SF51">
    <property type="entry name" value="ALPHA_BETA-HYDROLASES SUPERFAMILY PROTEIN"/>
    <property type="match status" value="1"/>
</dbReference>
<sequence>MAVENNKKISAASARSHTRKNMSSRSSSSFLAAGGPGLFKKLSAVLLVCLAAWSYPKVQPPPPRICGSPNGPPVTASRIKLKDGRHLAYLESGVPKEKANYKIIFVHGFSGSRHDVLPVTPEVAEELGIYLLSFDRAGYGESDPDSKKTEKSTALDIEELADQLGLGSKFYVVGVSMGGNNVWGVLKYIPHRLAGAALLCPVANYWWPGFPANLSTEAYKKQFVADQWALRVAHYAPWLTYWWNTQKLFPSSSVIDHRPELFSPADLKVLPKLAGRAHIMGQALQQGVFDSLHRDMIVGFGTWSFDPMDLDNPFPDSKGSVHLWHGTEDRFVPVILSRHISQKLPWIRYHELPDAGHMFLLADGMGDTVVKALVLGDQN</sequence>
<organism evidence="3 4">
    <name type="scientific">Iris pallida</name>
    <name type="common">Sweet iris</name>
    <dbReference type="NCBI Taxonomy" id="29817"/>
    <lineage>
        <taxon>Eukaryota</taxon>
        <taxon>Viridiplantae</taxon>
        <taxon>Streptophyta</taxon>
        <taxon>Embryophyta</taxon>
        <taxon>Tracheophyta</taxon>
        <taxon>Spermatophyta</taxon>
        <taxon>Magnoliopsida</taxon>
        <taxon>Liliopsida</taxon>
        <taxon>Asparagales</taxon>
        <taxon>Iridaceae</taxon>
        <taxon>Iridoideae</taxon>
        <taxon>Irideae</taxon>
        <taxon>Iris</taxon>
    </lineage>
</organism>
<gene>
    <name evidence="3" type="ORF">M6B38_248690</name>
</gene>